<dbReference type="Proteomes" id="UP000586454">
    <property type="component" value="Unassembled WGS sequence"/>
</dbReference>
<evidence type="ECO:0000313" key="3">
    <source>
        <dbReference type="Proteomes" id="UP000586454"/>
    </source>
</evidence>
<accession>A0A6V6Y4V8</accession>
<keyword evidence="3" id="KW-1185">Reference proteome</keyword>
<name>A0A6V6Y4V8_9FIRM</name>
<proteinExistence type="predicted"/>
<evidence type="ECO:0000313" key="2">
    <source>
        <dbReference type="EMBL" id="CAC9932134.1"/>
    </source>
</evidence>
<gene>
    <name evidence="2" type="ORF">PEPNEM18_01175</name>
</gene>
<comment type="caution">
    <text evidence="2">The sequence shown here is derived from an EMBL/GenBank/DDBJ whole genome shotgun (WGS) entry which is preliminary data.</text>
</comment>
<keyword evidence="1" id="KW-0812">Transmembrane</keyword>
<dbReference type="EMBL" id="CAIJCS010000019">
    <property type="protein sequence ID" value="CAC9932134.1"/>
    <property type="molecule type" value="Genomic_DNA"/>
</dbReference>
<dbReference type="AlphaFoldDB" id="A0A6V6Y4V8"/>
<feature type="transmembrane region" description="Helical" evidence="1">
    <location>
        <begin position="6"/>
        <end position="32"/>
    </location>
</feature>
<evidence type="ECO:0000256" key="1">
    <source>
        <dbReference type="SAM" id="Phobius"/>
    </source>
</evidence>
<sequence length="35" mass="3898">MSAMPFIFSSVYGIISLIVLILFGACCVKYLLKKK</sequence>
<organism evidence="2 3">
    <name type="scientific">Aedoeadaptatus nemausensis</name>
    <dbReference type="NCBI Taxonomy" id="2582829"/>
    <lineage>
        <taxon>Bacteria</taxon>
        <taxon>Bacillati</taxon>
        <taxon>Bacillota</taxon>
        <taxon>Tissierellia</taxon>
        <taxon>Tissierellales</taxon>
        <taxon>Peptoniphilaceae</taxon>
        <taxon>Aedoeadaptatus</taxon>
    </lineage>
</organism>
<reference evidence="2 3" key="1">
    <citation type="submission" date="2020-06" db="EMBL/GenBank/DDBJ databases">
        <authorList>
            <person name="Criscuolo A."/>
        </authorList>
    </citation>
    <scope>NUCLEOTIDE SEQUENCE [LARGE SCALE GENOMIC DNA]</scope>
    <source>
        <strain evidence="2">1804121828</strain>
    </source>
</reference>
<keyword evidence="1" id="KW-1133">Transmembrane helix</keyword>
<keyword evidence="1" id="KW-0472">Membrane</keyword>
<protein>
    <submittedName>
        <fullName evidence="2">Uncharacterized protein</fullName>
    </submittedName>
</protein>